<proteinExistence type="predicted"/>
<evidence type="ECO:0000313" key="2">
    <source>
        <dbReference type="EMBL" id="CAA9304898.1"/>
    </source>
</evidence>
<feature type="non-terminal residue" evidence="2">
    <location>
        <position position="1"/>
    </location>
</feature>
<protein>
    <submittedName>
        <fullName evidence="2">Uncharacterized protein</fullName>
    </submittedName>
</protein>
<gene>
    <name evidence="2" type="ORF">AVDCRST_MAG40-607</name>
</gene>
<feature type="non-terminal residue" evidence="2">
    <location>
        <position position="128"/>
    </location>
</feature>
<dbReference type="EMBL" id="CADCTX010000172">
    <property type="protein sequence ID" value="CAA9304898.1"/>
    <property type="molecule type" value="Genomic_DNA"/>
</dbReference>
<sequence>GGAGVSRRRDGPDPLAGEAVLRARVPVRAGGARVLPDSPPRAPAHQRARARRGVPRPRPGALRRGRAARARALGDPHHQRHRRRGVHPRRPGPAHQPPERHARRVRRRVLVRGRVRARLPVERRIPGV</sequence>
<feature type="compositionally biased region" description="Low complexity" evidence="1">
    <location>
        <begin position="19"/>
        <end position="35"/>
    </location>
</feature>
<accession>A0A6J4KG66</accession>
<evidence type="ECO:0000256" key="1">
    <source>
        <dbReference type="SAM" id="MobiDB-lite"/>
    </source>
</evidence>
<feature type="compositionally biased region" description="Basic residues" evidence="1">
    <location>
        <begin position="44"/>
        <end position="69"/>
    </location>
</feature>
<feature type="region of interest" description="Disordered" evidence="1">
    <location>
        <begin position="1"/>
        <end position="109"/>
    </location>
</feature>
<dbReference type="AlphaFoldDB" id="A0A6J4KG66"/>
<reference evidence="2" key="1">
    <citation type="submission" date="2020-02" db="EMBL/GenBank/DDBJ databases">
        <authorList>
            <person name="Meier V. D."/>
        </authorList>
    </citation>
    <scope>NUCLEOTIDE SEQUENCE</scope>
    <source>
        <strain evidence="2">AVDCRST_MAG40</strain>
    </source>
</reference>
<organism evidence="2">
    <name type="scientific">uncultured Gemmatimonadaceae bacterium</name>
    <dbReference type="NCBI Taxonomy" id="246130"/>
    <lineage>
        <taxon>Bacteria</taxon>
        <taxon>Pseudomonadati</taxon>
        <taxon>Gemmatimonadota</taxon>
        <taxon>Gemmatimonadia</taxon>
        <taxon>Gemmatimonadales</taxon>
        <taxon>Gemmatimonadaceae</taxon>
        <taxon>environmental samples</taxon>
    </lineage>
</organism>
<feature type="compositionally biased region" description="Basic residues" evidence="1">
    <location>
        <begin position="78"/>
        <end position="92"/>
    </location>
</feature>
<name>A0A6J4KG66_9BACT</name>